<evidence type="ECO:0000256" key="6">
    <source>
        <dbReference type="SAM" id="MobiDB-lite"/>
    </source>
</evidence>
<feature type="transmembrane region" description="Helical" evidence="7">
    <location>
        <begin position="71"/>
        <end position="95"/>
    </location>
</feature>
<evidence type="ECO:0000256" key="1">
    <source>
        <dbReference type="ARBA" id="ARBA00004141"/>
    </source>
</evidence>
<evidence type="ECO:0000259" key="8">
    <source>
        <dbReference type="SMART" id="SM00482"/>
    </source>
</evidence>
<dbReference type="GO" id="GO:0006264">
    <property type="term" value="P:mitochondrial DNA replication"/>
    <property type="evidence" value="ECO:0007669"/>
    <property type="project" value="TreeGrafter"/>
</dbReference>
<dbReference type="InterPro" id="IPR043502">
    <property type="entry name" value="DNA/RNA_pol_sf"/>
</dbReference>
<dbReference type="Gene3D" id="3.30.420.390">
    <property type="match status" value="2"/>
</dbReference>
<dbReference type="Proteomes" id="UP001214415">
    <property type="component" value="Chromosome 4"/>
</dbReference>
<feature type="transmembrane region" description="Helical" evidence="7">
    <location>
        <begin position="185"/>
        <end position="206"/>
    </location>
</feature>
<keyword evidence="9" id="KW-0239">DNA-directed DNA polymerase</keyword>
<dbReference type="Pfam" id="PF04193">
    <property type="entry name" value="PQ-loop"/>
    <property type="match status" value="1"/>
</dbReference>
<evidence type="ECO:0000313" key="10">
    <source>
        <dbReference type="Proteomes" id="UP001214415"/>
    </source>
</evidence>
<dbReference type="PRINTS" id="PR00867">
    <property type="entry name" value="DNAPOLG"/>
</dbReference>
<feature type="region of interest" description="Disordered" evidence="6">
    <location>
        <begin position="347"/>
        <end position="387"/>
    </location>
</feature>
<keyword evidence="9" id="KW-0808">Transferase</keyword>
<dbReference type="GO" id="GO:0008408">
    <property type="term" value="F:3'-5' exonuclease activity"/>
    <property type="evidence" value="ECO:0007669"/>
    <property type="project" value="TreeGrafter"/>
</dbReference>
<evidence type="ECO:0000256" key="4">
    <source>
        <dbReference type="ARBA" id="ARBA00023136"/>
    </source>
</evidence>
<keyword evidence="3 7" id="KW-1133">Transmembrane helix</keyword>
<dbReference type="Gene3D" id="1.20.1280.290">
    <property type="match status" value="1"/>
</dbReference>
<keyword evidence="9" id="KW-0548">Nucleotidyltransferase</keyword>
<dbReference type="InterPro" id="IPR001098">
    <property type="entry name" value="DNA-dir_DNA_pol_A_palm_dom"/>
</dbReference>
<dbReference type="Gene3D" id="1.10.150.20">
    <property type="entry name" value="5' to 3' exonuclease, C-terminal subdomain"/>
    <property type="match status" value="1"/>
</dbReference>
<dbReference type="GO" id="GO:0003887">
    <property type="term" value="F:DNA-directed DNA polymerase activity"/>
    <property type="evidence" value="ECO:0007669"/>
    <property type="project" value="UniProtKB-KW"/>
</dbReference>
<evidence type="ECO:0000256" key="3">
    <source>
        <dbReference type="ARBA" id="ARBA00022989"/>
    </source>
</evidence>
<dbReference type="Gene3D" id="3.30.70.370">
    <property type="match status" value="1"/>
</dbReference>
<gene>
    <name evidence="9" type="primary">MIP1</name>
    <name evidence="9" type="ORF">MEQU1_002091</name>
</gene>
<comment type="subcellular location">
    <subcellularLocation>
        <location evidence="1">Membrane</location>
        <topology evidence="1">Multi-pass membrane protein</topology>
    </subcellularLocation>
</comment>
<dbReference type="InterPro" id="IPR002297">
    <property type="entry name" value="DNA-dir_DNA_pol_A_mt"/>
</dbReference>
<feature type="transmembrane region" description="Helical" evidence="7">
    <location>
        <begin position="154"/>
        <end position="173"/>
    </location>
</feature>
<dbReference type="GO" id="GO:0005760">
    <property type="term" value="C:gamma DNA polymerase complex"/>
    <property type="evidence" value="ECO:0007669"/>
    <property type="project" value="InterPro"/>
</dbReference>
<keyword evidence="4 7" id="KW-0472">Membrane</keyword>
<evidence type="ECO:0000313" key="9">
    <source>
        <dbReference type="EMBL" id="WFD23402.1"/>
    </source>
</evidence>
<keyword evidence="10" id="KW-1185">Reference proteome</keyword>
<proteinExistence type="predicted"/>
<dbReference type="PANTHER" id="PTHR10267:SF0">
    <property type="entry name" value="DNA POLYMERASE SUBUNIT GAMMA-1"/>
    <property type="match status" value="1"/>
</dbReference>
<dbReference type="SUPFAM" id="SSF53098">
    <property type="entry name" value="Ribonuclease H-like"/>
    <property type="match status" value="1"/>
</dbReference>
<dbReference type="Pfam" id="PF00476">
    <property type="entry name" value="DNA_pol_A"/>
    <property type="match status" value="1"/>
</dbReference>
<dbReference type="SMART" id="SM00679">
    <property type="entry name" value="CTNS"/>
    <property type="match status" value="1"/>
</dbReference>
<sequence>MMLLPTQNCMLVLLTMNGKPLAREDAENITESTPLRDSEDSRVYTITHMPARMAEKFEDMLNDFTPYQVALIKYVFITFFVFIVGVIAYFSADAYPAAISSFHMMWTFKKQVREELHLRWDAQLLGWLSAILYLSSRIPQIFKNRHTKCAGLSLALFIFAVGGNVSYVFSILLKDMSWPYLVENMSWIMGSVGTIFLDFIVLYQFIKYAPERYRIEANYPHHLLERPLREYERIEDIVRARGRDSGYFLIKPFDRYDLLRTDSIPPFSSVLGGSVSILLEQGKWCKKWLELREHSLYIAKDEKSKPEARISTMMEADFAILRARSYVLKQERPELFMMAKSIERAEQQAAHTRRAQSFRSNAGLQRSKSTKSTARQPTSPSYGPKLVSSDSLQVPFEKVAPCNPVGVQLLERSLHRQLFPPGSTPCLPPDPVSLDVCREHLEKHGLEPSQASRSTPTTFQLPPLQGSDLGEHFWTIGRRAAQPWLDYAERFSQLQIPVPPAEQVDDTSVGWSPESWLALDESLRSDVPLRSSGFSREPGWTKYAFLRTQEGTIVGLGDPVSVPYPDVEDSTLVFDVEVMVKESPYPVMAAAVGEHAWYTWISPWLAQVGPDHASKQHLIPLGPCDGSAPPRLVICHNAGFDRAAVLDEYTLHQTSIRWLDTMSLHVATSGISSPQRAAWAEHARTRATRRLNKLLVAQRMEDDTREQIRQLLHKGELDDNALAAITMNELGGLPEELRECLQENVALLDTSIGETSPMMGHDDDHSQVLWQDVTSKNSLADVAALHCGIHLEKHQRDVFIDGTSREEIWEHLPSLLTYCATDVATTFAVFSKVWPAYMRSCPHPATLAGVLQLGSTFLPVNESWSAYLERASAKFDEMNAQVVSTLKDMVHRLMERGIEAINEDKPTDRWWETDAWYSQLDWTPKKPKVWEYAQYVPAWWRDRIANGKSLLTPRIRLVAQLLQLRYYGEPVFLGEGGRWFVQNMNTPLQGSPLSQAMLKKHTITSAAGPLGEDILSAIQQGGDRHELDAKLRELAEQVRDQGPGKELCLQQLDWTDVPYQDPSERAPWWPKWYWDLYDASQKDVDITIRAKIAPLLLKIAWDGAPMFRSRQHGWVFRASAPLPNKAALVFEHEADMHLRSGTFYKLPHANGDASNVGHPFSKHFLPYFENGRLKSLHPSEQAASAAKAALDMNAQCSYWISARDRIERQFVVWDKTGSVNMGYLDQAARGMILPQVISMGTVTRRAIEKTWLTASNAKKNRIGSELKSMVKAPPGWAIVGADVDSEELWICSVMGDAQFGIHGATAIGWMTLEGSKSQGTDLHSKTAQILGTGRNQAKVFNYSRIYGAGIRHAMQLLLKANPSMPMDEAARRAKQLYAATKGQSTRGSGLFGRKFWFGGTESFVFNKLEEIALSDQPKTPALDCGITAALSKRYLPKGSGAERQDFMPSRINWVVQSSGVDYLHLLITAMHHLCTTYDIDARFMLSVHDEVRYLARESDKHRTALALQIANLWTRAMFAFKLNMDDLPESCAFFAAVDIDHVLRKEVDDPCVTPSQPEAIPSGESLDIHAILARTHGSLFRDARPMPRLDEVDDVTRVPGTTCQPDSLHPPYVPSSAMHRCTGEAGLLFLQAQASSEVDEIRTLDRRRRRLVRPASMPRVPRRGLSTCARSQSNRQMDVLIALEALLPLRPRNSASSRPKPAPRALSRYPQKALTTPTRPSLPSGALLPPTLYNKPMLRYKPTQPIHMTMMIQWRRRARLKRLQRWDEIQEMKRLSDAEVQAAVPGGAFERVSEWHEAYKAHERELQAQFARERERASMSFTTAQLERAKAARRAKHAFHVRRRQERTAALDTLTGTHERDRV</sequence>
<organism evidence="9 10">
    <name type="scientific">Malassezia equina</name>
    <dbReference type="NCBI Taxonomy" id="1381935"/>
    <lineage>
        <taxon>Eukaryota</taxon>
        <taxon>Fungi</taxon>
        <taxon>Dikarya</taxon>
        <taxon>Basidiomycota</taxon>
        <taxon>Ustilaginomycotina</taxon>
        <taxon>Malasseziomycetes</taxon>
        <taxon>Malasseziales</taxon>
        <taxon>Malasseziaceae</taxon>
        <taxon>Malassezia</taxon>
    </lineage>
</organism>
<dbReference type="FunFam" id="1.20.1280.290:FF:000012">
    <property type="entry name" value="Vacuolar membrane PQ loop repeat protein"/>
    <property type="match status" value="1"/>
</dbReference>
<dbReference type="Pfam" id="PF18136">
    <property type="entry name" value="DNApol_Exo"/>
    <property type="match status" value="1"/>
</dbReference>
<dbReference type="InterPro" id="IPR006603">
    <property type="entry name" value="PQ-loop_rpt"/>
</dbReference>
<evidence type="ECO:0000256" key="5">
    <source>
        <dbReference type="ARBA" id="ARBA00031966"/>
    </source>
</evidence>
<reference evidence="9" key="1">
    <citation type="submission" date="2023-03" db="EMBL/GenBank/DDBJ databases">
        <title>Mating type loci evolution in Malassezia.</title>
        <authorList>
            <person name="Coelho M.A."/>
        </authorList>
    </citation>
    <scope>NUCLEOTIDE SEQUENCE</scope>
    <source>
        <strain evidence="9">CBS 12830</strain>
    </source>
</reference>
<keyword evidence="2 7" id="KW-0812">Transmembrane</keyword>
<name>A0AAF0EJV4_9BASI</name>
<evidence type="ECO:0000256" key="7">
    <source>
        <dbReference type="SAM" id="Phobius"/>
    </source>
</evidence>
<feature type="domain" description="DNA-directed DNA polymerase family A palm" evidence="8">
    <location>
        <begin position="1263"/>
        <end position="1499"/>
    </location>
</feature>
<dbReference type="GO" id="GO:0016020">
    <property type="term" value="C:membrane"/>
    <property type="evidence" value="ECO:0007669"/>
    <property type="project" value="UniProtKB-SubCell"/>
</dbReference>
<dbReference type="InterPro" id="IPR012337">
    <property type="entry name" value="RNaseH-like_sf"/>
</dbReference>
<dbReference type="SMART" id="SM00482">
    <property type="entry name" value="POLAc"/>
    <property type="match status" value="1"/>
</dbReference>
<dbReference type="GO" id="GO:0003677">
    <property type="term" value="F:DNA binding"/>
    <property type="evidence" value="ECO:0007669"/>
    <property type="project" value="InterPro"/>
</dbReference>
<feature type="region of interest" description="Disordered" evidence="6">
    <location>
        <begin position="1691"/>
        <end position="1728"/>
    </location>
</feature>
<feature type="compositionally biased region" description="Polar residues" evidence="6">
    <location>
        <begin position="357"/>
        <end position="381"/>
    </location>
</feature>
<dbReference type="PANTHER" id="PTHR10267">
    <property type="entry name" value="DNA POLYMERASE SUBUNIT GAMMA-1"/>
    <property type="match status" value="1"/>
</dbReference>
<dbReference type="EMBL" id="CP119903">
    <property type="protein sequence ID" value="WFD23402.1"/>
    <property type="molecule type" value="Genomic_DNA"/>
</dbReference>
<dbReference type="SUPFAM" id="SSF56672">
    <property type="entry name" value="DNA/RNA polymerases"/>
    <property type="match status" value="1"/>
</dbReference>
<dbReference type="InterPro" id="IPR041336">
    <property type="entry name" value="DNApol_Exo"/>
</dbReference>
<accession>A0AAF0EJV4</accession>
<evidence type="ECO:0000256" key="2">
    <source>
        <dbReference type="ARBA" id="ARBA00022692"/>
    </source>
</evidence>
<protein>
    <recommendedName>
        <fullName evidence="5">Mitochondrial DNA polymerase catalytic subunit</fullName>
    </recommendedName>
</protein>